<dbReference type="EMBL" id="JARYMX010000004">
    <property type="protein sequence ID" value="KAJ9550239.1"/>
    <property type="molecule type" value="Genomic_DNA"/>
</dbReference>
<evidence type="ECO:0000256" key="1">
    <source>
        <dbReference type="ARBA" id="ARBA00004162"/>
    </source>
</evidence>
<comment type="caution">
    <text evidence="12">The sequence shown here is derived from an EMBL/GenBank/DDBJ whole genome shotgun (WGS) entry which is preliminary data.</text>
</comment>
<feature type="non-terminal residue" evidence="12">
    <location>
        <position position="1"/>
    </location>
</feature>
<comment type="similarity">
    <text evidence="9">Belongs to the plant Proton pump-interactor protein family.</text>
</comment>
<organism evidence="12 13">
    <name type="scientific">Centaurea solstitialis</name>
    <name type="common">yellow star-thistle</name>
    <dbReference type="NCBI Taxonomy" id="347529"/>
    <lineage>
        <taxon>Eukaryota</taxon>
        <taxon>Viridiplantae</taxon>
        <taxon>Streptophyta</taxon>
        <taxon>Embryophyta</taxon>
        <taxon>Tracheophyta</taxon>
        <taxon>Spermatophyta</taxon>
        <taxon>Magnoliopsida</taxon>
        <taxon>eudicotyledons</taxon>
        <taxon>Gunneridae</taxon>
        <taxon>Pentapetalae</taxon>
        <taxon>asterids</taxon>
        <taxon>campanulids</taxon>
        <taxon>Asterales</taxon>
        <taxon>Asteraceae</taxon>
        <taxon>Carduoideae</taxon>
        <taxon>Cardueae</taxon>
        <taxon>Centaureinae</taxon>
        <taxon>Centaurea</taxon>
    </lineage>
</organism>
<evidence type="ECO:0000256" key="5">
    <source>
        <dbReference type="ARBA" id="ARBA00022824"/>
    </source>
</evidence>
<evidence type="ECO:0000256" key="8">
    <source>
        <dbReference type="ARBA" id="ARBA00023136"/>
    </source>
</evidence>
<feature type="compositionally biased region" description="Basic and acidic residues" evidence="11">
    <location>
        <begin position="328"/>
        <end position="338"/>
    </location>
</feature>
<evidence type="ECO:0000256" key="10">
    <source>
        <dbReference type="SAM" id="Coils"/>
    </source>
</evidence>
<evidence type="ECO:0000256" key="9">
    <source>
        <dbReference type="ARBA" id="ARBA00038080"/>
    </source>
</evidence>
<keyword evidence="4" id="KW-0812">Transmembrane</keyword>
<feature type="coiled-coil region" evidence="10">
    <location>
        <begin position="565"/>
        <end position="606"/>
    </location>
</feature>
<evidence type="ECO:0000313" key="12">
    <source>
        <dbReference type="EMBL" id="KAJ9550239.1"/>
    </source>
</evidence>
<feature type="coiled-coil region" evidence="10">
    <location>
        <begin position="211"/>
        <end position="266"/>
    </location>
</feature>
<evidence type="ECO:0000256" key="6">
    <source>
        <dbReference type="ARBA" id="ARBA00022989"/>
    </source>
</evidence>
<evidence type="ECO:0000256" key="11">
    <source>
        <dbReference type="SAM" id="MobiDB-lite"/>
    </source>
</evidence>
<evidence type="ECO:0000256" key="4">
    <source>
        <dbReference type="ARBA" id="ARBA00022692"/>
    </source>
</evidence>
<keyword evidence="5" id="KW-0256">Endoplasmic reticulum</keyword>
<keyword evidence="13" id="KW-1185">Reference proteome</keyword>
<evidence type="ECO:0000256" key="2">
    <source>
        <dbReference type="ARBA" id="ARBA00004389"/>
    </source>
</evidence>
<dbReference type="InterPro" id="IPR055282">
    <property type="entry name" value="PPI1-4"/>
</dbReference>
<protein>
    <submittedName>
        <fullName evidence="12">Uncharacterized protein</fullName>
    </submittedName>
</protein>
<comment type="subcellular location">
    <subcellularLocation>
        <location evidence="1">Cell membrane</location>
        <topology evidence="1">Single-pass membrane protein</topology>
    </subcellularLocation>
    <subcellularLocation>
        <location evidence="2">Endoplasmic reticulum membrane</location>
        <topology evidence="2">Single-pass membrane protein</topology>
    </subcellularLocation>
</comment>
<dbReference type="PANTHER" id="PTHR32219">
    <property type="entry name" value="RNA-BINDING PROTEIN YLMH-RELATED"/>
    <property type="match status" value="1"/>
</dbReference>
<dbReference type="PANTHER" id="PTHR32219:SF24">
    <property type="entry name" value="PROTON PUMP-INTERACTOR"/>
    <property type="match status" value="1"/>
</dbReference>
<gene>
    <name evidence="12" type="ORF">OSB04_014284</name>
</gene>
<dbReference type="AlphaFoldDB" id="A0AA38SYE8"/>
<dbReference type="GO" id="GO:0005886">
    <property type="term" value="C:plasma membrane"/>
    <property type="evidence" value="ECO:0007669"/>
    <property type="project" value="UniProtKB-SubCell"/>
</dbReference>
<feature type="region of interest" description="Disordered" evidence="11">
    <location>
        <begin position="328"/>
        <end position="348"/>
    </location>
</feature>
<evidence type="ECO:0000256" key="3">
    <source>
        <dbReference type="ARBA" id="ARBA00022475"/>
    </source>
</evidence>
<keyword evidence="3" id="KW-1003">Cell membrane</keyword>
<sequence length="979" mass="117420">MEEPKDGGNHFKLEQEEADKQYRLMTIDRSRIEKQIEQRKKDEYEIQKKLIWFSECESAIDWREKEIKHLEDDILGKVEPCLPMNSVPRTTGFVSLTDQNDGQWDRKRCQKRLIKKDRMDMDYLEQLQEELLSSRKSTRLKSTGVQELNHLIGSMEHGIRHGNTNRAEEMKMYREIRNVKETREVYNAPEPDPPYYCYTPKRWLWQDKYSNRRMQHKIKHLLDEIEEIKMDLKVRKHRVTRLKSDLEFVRKNIRCLEKELQDVTSKRPKANEHAYEPGEHKKESTLPDRKWMYIMNNSRGSLSRDYVRSMDAKKGELDRELRQSQMEEHLALPKDRSGKNLVKSRPSYKLEKREADEQYRLLTHARSQIQKQIEQRKADENQINRELKWFSECDENIYRCKNEIKHLEASIGKVEPSLPTNSVPRTTGFICLTDQNDGQWDRNLCLKRLIKKDRIEMDYLEEVHEELLSSMKSTSTRTASCDTQELNHLIRSMEHGIRHGKKNRVDEMKMIREIRNMKEISKAYNAPKREPDPPSYQYARERLSKRDIDLNHLTQRQLNLRLDEVEKMESDLTGRKRRVARLKAELEFVRKNISCLQKELQDVSSKRLLYKRAYDLGERKKERVFTKMEEPKDGSRSRFYLVKFRPSYKLEKQEADKQYQLLTLARSRIEKQIEQRKADEHKIQNKLRWFSECDAHIDWRKREIKHLEAFLGKVEPRSPTNPVPRTTGFVRLTDQSNGRWDQNRYQKRLIKKDRTDYLERLQEELLSSKYGAQELNHLNGSMEHGIRHGNKNRADEMKMYCEIRKVKETKELYNAPEPNPASYWYKRETLSKSDIDSNRAMQHKINLRLDEIDIIEGYLKGREPRVKRLKSELEFVRRSISCLEKELQDVTSKRLKAHKRANELGGQKKELKSYYREYQLLIINAKRLSRKKDAVRLKQACDTQVVGFMRQWNDSQAFRMTTSEESCCPRFRRCWLNMF</sequence>
<evidence type="ECO:0000313" key="13">
    <source>
        <dbReference type="Proteomes" id="UP001172457"/>
    </source>
</evidence>
<keyword evidence="6" id="KW-1133">Transmembrane helix</keyword>
<keyword evidence="8" id="KW-0472">Membrane</keyword>
<proteinExistence type="inferred from homology"/>
<dbReference type="GO" id="GO:0005789">
    <property type="term" value="C:endoplasmic reticulum membrane"/>
    <property type="evidence" value="ECO:0007669"/>
    <property type="project" value="UniProtKB-SubCell"/>
</dbReference>
<dbReference type="Proteomes" id="UP001172457">
    <property type="component" value="Chromosome 4"/>
</dbReference>
<reference evidence="12" key="1">
    <citation type="submission" date="2023-03" db="EMBL/GenBank/DDBJ databases">
        <title>Chromosome-scale reference genome and RAD-based genetic map of yellow starthistle (Centaurea solstitialis) reveal putative structural variation and QTLs associated with invader traits.</title>
        <authorList>
            <person name="Reatini B."/>
            <person name="Cang F.A."/>
            <person name="Jiang Q."/>
            <person name="Mckibben M.T.W."/>
            <person name="Barker M.S."/>
            <person name="Rieseberg L.H."/>
            <person name="Dlugosch K.M."/>
        </authorList>
    </citation>
    <scope>NUCLEOTIDE SEQUENCE</scope>
    <source>
        <strain evidence="12">CAN-66</strain>
        <tissue evidence="12">Leaf</tissue>
    </source>
</reference>
<evidence type="ECO:0000256" key="7">
    <source>
        <dbReference type="ARBA" id="ARBA00023054"/>
    </source>
</evidence>
<keyword evidence="7 10" id="KW-0175">Coiled coil</keyword>
<accession>A0AA38SYE8</accession>
<feature type="coiled-coil region" evidence="10">
    <location>
        <begin position="866"/>
        <end position="893"/>
    </location>
</feature>
<name>A0AA38SYE8_9ASTR</name>